<evidence type="ECO:0000313" key="1">
    <source>
        <dbReference type="EMBL" id="ELR71289.1"/>
    </source>
</evidence>
<protein>
    <submittedName>
        <fullName evidence="1">Uncharacterized protein</fullName>
    </submittedName>
</protein>
<dbReference type="AlphaFoldDB" id="L8JUR2"/>
<comment type="caution">
    <text evidence="1">The sequence shown here is derived from an EMBL/GenBank/DDBJ whole genome shotgun (WGS) entry which is preliminary data.</text>
</comment>
<evidence type="ECO:0000313" key="2">
    <source>
        <dbReference type="Proteomes" id="UP000011135"/>
    </source>
</evidence>
<proteinExistence type="predicted"/>
<keyword evidence="2" id="KW-1185">Reference proteome</keyword>
<dbReference type="Proteomes" id="UP000011135">
    <property type="component" value="Unassembled WGS sequence"/>
</dbReference>
<reference evidence="1 2" key="1">
    <citation type="submission" date="2012-12" db="EMBL/GenBank/DDBJ databases">
        <title>Genome assembly of Fulvivirga imtechensis AK7.</title>
        <authorList>
            <person name="Nupur N."/>
            <person name="Khatri I."/>
            <person name="Kumar R."/>
            <person name="Subramanian S."/>
            <person name="Pinnaka A."/>
        </authorList>
    </citation>
    <scope>NUCLEOTIDE SEQUENCE [LARGE SCALE GENOMIC DNA]</scope>
    <source>
        <strain evidence="1 2">AK7</strain>
    </source>
</reference>
<accession>L8JUR2</accession>
<dbReference type="EMBL" id="AMZN01000043">
    <property type="protein sequence ID" value="ELR71289.1"/>
    <property type="molecule type" value="Genomic_DNA"/>
</dbReference>
<dbReference type="STRING" id="1237149.C900_02904"/>
<organism evidence="1 2">
    <name type="scientific">Fulvivirga imtechensis AK7</name>
    <dbReference type="NCBI Taxonomy" id="1237149"/>
    <lineage>
        <taxon>Bacteria</taxon>
        <taxon>Pseudomonadati</taxon>
        <taxon>Bacteroidota</taxon>
        <taxon>Cytophagia</taxon>
        <taxon>Cytophagales</taxon>
        <taxon>Fulvivirgaceae</taxon>
        <taxon>Fulvivirga</taxon>
    </lineage>
</organism>
<sequence>MKPPYYVTTEILNLISLISEKVGEVKSAHLTKPLTELRKKIE</sequence>
<gene>
    <name evidence="1" type="ORF">C900_02904</name>
</gene>
<name>L8JUR2_9BACT</name>